<comment type="caution">
    <text evidence="5">The sequence shown here is derived from an EMBL/GenBank/DDBJ whole genome shotgun (WGS) entry which is preliminary data.</text>
</comment>
<dbReference type="AlphaFoldDB" id="A0AAD1U7I9"/>
<dbReference type="InterPro" id="IPR038765">
    <property type="entry name" value="Papain-like_cys_pep_sf"/>
</dbReference>
<name>A0AAD1U7I9_EUPCR</name>
<sequence length="512" mass="58008">MGSISTNAGGYPDPSSGGAYPSLEPMAGYPSLGGGGDAPTVPTAGASAPLGGTGYPSPSGYPSLDPMPGPPSAGLGGYQNRNTYTDVNGGSATRFHEEEKLPTKKKVVTDASKISYPKFDDNGNIDCCEENEPCASTQMVYGSSSFAKPDRELTIEESCLFCNLITLFVNYEYDESNVLTPSHVRQALDSITGNNEIQGFSEGSMACAQETFEEILRYLHREYIKPNYYEKYCEKPKKLKKKEEEYEDTGCSGRCVSHNAFGIDIAENLQCESCEHIEEVQNTHLDYLINLYTEELLNLEDSSNAVLDTIIEKMYLSESEERNTAPKICPSCSNSALKPKQMTLLSSPSVFTFAIHWIDPDEADRAKIDRIFHIISPLIHTAQFMRTEENDNFKTTYVLRGFVSYYGKHYMAYFYSEKHDYWLHFNDSKIKKIGNFEDVIETCKKGKELPILLFYESLEFLESVLPETKREKQYYNPKQFLHNKNRFWYKDKNMKKELKKRLNKTKKDCTIF</sequence>
<evidence type="ECO:0000313" key="6">
    <source>
        <dbReference type="Proteomes" id="UP001295684"/>
    </source>
</evidence>
<dbReference type="EMBL" id="CAMPGE010004669">
    <property type="protein sequence ID" value="CAI2363516.1"/>
    <property type="molecule type" value="Genomic_DNA"/>
</dbReference>
<organism evidence="5 6">
    <name type="scientific">Euplotes crassus</name>
    <dbReference type="NCBI Taxonomy" id="5936"/>
    <lineage>
        <taxon>Eukaryota</taxon>
        <taxon>Sar</taxon>
        <taxon>Alveolata</taxon>
        <taxon>Ciliophora</taxon>
        <taxon>Intramacronucleata</taxon>
        <taxon>Spirotrichea</taxon>
        <taxon>Hypotrichia</taxon>
        <taxon>Euplotida</taxon>
        <taxon>Euplotidae</taxon>
        <taxon>Moneuplotes</taxon>
    </lineage>
</organism>
<feature type="compositionally biased region" description="Polar residues" evidence="3">
    <location>
        <begin position="79"/>
        <end position="91"/>
    </location>
</feature>
<evidence type="ECO:0000313" key="5">
    <source>
        <dbReference type="EMBL" id="CAI2363516.1"/>
    </source>
</evidence>
<dbReference type="Gene3D" id="3.90.70.10">
    <property type="entry name" value="Cysteine proteinases"/>
    <property type="match status" value="1"/>
</dbReference>
<dbReference type="PROSITE" id="PS50235">
    <property type="entry name" value="USP_3"/>
    <property type="match status" value="1"/>
</dbReference>
<feature type="domain" description="USP" evidence="4">
    <location>
        <begin position="148"/>
        <end position="458"/>
    </location>
</feature>
<dbReference type="InterPro" id="IPR001394">
    <property type="entry name" value="Peptidase_C19_UCH"/>
</dbReference>
<reference evidence="5" key="1">
    <citation type="submission" date="2023-07" db="EMBL/GenBank/DDBJ databases">
        <authorList>
            <consortium name="AG Swart"/>
            <person name="Singh M."/>
            <person name="Singh A."/>
            <person name="Seah K."/>
            <person name="Emmerich C."/>
        </authorList>
    </citation>
    <scope>NUCLEOTIDE SEQUENCE</scope>
    <source>
        <strain evidence="5">DP1</strain>
    </source>
</reference>
<feature type="compositionally biased region" description="Low complexity" evidence="3">
    <location>
        <begin position="55"/>
        <end position="64"/>
    </location>
</feature>
<dbReference type="GO" id="GO:0004843">
    <property type="term" value="F:cysteine-type deubiquitinase activity"/>
    <property type="evidence" value="ECO:0007669"/>
    <property type="project" value="InterPro"/>
</dbReference>
<keyword evidence="1" id="KW-0833">Ubl conjugation pathway</keyword>
<proteinExistence type="predicted"/>
<keyword evidence="2" id="KW-0378">Hydrolase</keyword>
<dbReference type="Pfam" id="PF00443">
    <property type="entry name" value="UCH"/>
    <property type="match status" value="1"/>
</dbReference>
<dbReference type="InterPro" id="IPR028889">
    <property type="entry name" value="USP"/>
</dbReference>
<evidence type="ECO:0000256" key="2">
    <source>
        <dbReference type="ARBA" id="ARBA00022801"/>
    </source>
</evidence>
<keyword evidence="6" id="KW-1185">Reference proteome</keyword>
<protein>
    <recommendedName>
        <fullName evidence="4">USP domain-containing protein</fullName>
    </recommendedName>
</protein>
<dbReference type="SUPFAM" id="SSF54001">
    <property type="entry name" value="Cysteine proteinases"/>
    <property type="match status" value="1"/>
</dbReference>
<evidence type="ECO:0000259" key="4">
    <source>
        <dbReference type="PROSITE" id="PS50235"/>
    </source>
</evidence>
<evidence type="ECO:0000256" key="1">
    <source>
        <dbReference type="ARBA" id="ARBA00022786"/>
    </source>
</evidence>
<gene>
    <name evidence="5" type="ORF">ECRASSUSDP1_LOCUS4852</name>
</gene>
<dbReference type="PANTHER" id="PTHR22975">
    <property type="entry name" value="UBIQUITIN SPECIFIC PROTEINASE"/>
    <property type="match status" value="1"/>
</dbReference>
<dbReference type="GO" id="GO:0016579">
    <property type="term" value="P:protein deubiquitination"/>
    <property type="evidence" value="ECO:0007669"/>
    <property type="project" value="InterPro"/>
</dbReference>
<dbReference type="CDD" id="cd02257">
    <property type="entry name" value="Peptidase_C19"/>
    <property type="match status" value="1"/>
</dbReference>
<dbReference type="PANTHER" id="PTHR22975:SF9">
    <property type="entry name" value="ECHINUS SPLICE FORM 3"/>
    <property type="match status" value="1"/>
</dbReference>
<accession>A0AAD1U7I9</accession>
<dbReference type="Proteomes" id="UP001295684">
    <property type="component" value="Unassembled WGS sequence"/>
</dbReference>
<evidence type="ECO:0000256" key="3">
    <source>
        <dbReference type="SAM" id="MobiDB-lite"/>
    </source>
</evidence>
<feature type="region of interest" description="Disordered" evidence="3">
    <location>
        <begin position="1"/>
        <end position="104"/>
    </location>
</feature>
<dbReference type="InterPro" id="IPR052398">
    <property type="entry name" value="Ubiquitin_hydrolase_53/54"/>
</dbReference>